<sequence>MTIAHATSPDIISPHANEIRRSELGELGDELGRGGQARVVALSQLRLPDVPGPLVFKEYKPGHAPAHGLTGIVALRNTLTPARRAALDACTVWPVRVVRDGPEIVGVVMPLIGDGFLQQRALPSGRVERAPREVQNLFVDPDLATRIGMPLMPLEARLTVCRDLAAALAVLHDLGVVFGDINAKNALFRRANAASVLLVDTDAVRVRGSSAVVRQLNSPDWEPPEGEILSQATDVYKFGLFLLRTLSPSAQASVARDATRAAALLEGTGRTLLDLTLHPDPAERPSAAHWANYLSERVAALRGWANGHRDPQERQHTAAAQATGAGQRQDDKGVSVVAQRPAPADRPNALPVGAGANVFPLRPTTPTTPHDAAPQTAGSCEPAANDGTPPVLVTTGASRGRHSATSDADDSGAPARADIGSAETPSPSVPVSSGRHARPSS</sequence>
<dbReference type="PROSITE" id="PS50011">
    <property type="entry name" value="PROTEIN_KINASE_DOM"/>
    <property type="match status" value="1"/>
</dbReference>
<keyword evidence="4" id="KW-0067">ATP-binding</keyword>
<dbReference type="RefSeq" id="WP_230731917.1">
    <property type="nucleotide sequence ID" value="NZ_JAJNDB010000001.1"/>
</dbReference>
<evidence type="ECO:0000256" key="3">
    <source>
        <dbReference type="ARBA" id="ARBA00022777"/>
    </source>
</evidence>
<feature type="domain" description="Protein kinase" evidence="6">
    <location>
        <begin position="25"/>
        <end position="298"/>
    </location>
</feature>
<evidence type="ECO:0000256" key="2">
    <source>
        <dbReference type="ARBA" id="ARBA00022741"/>
    </source>
</evidence>
<feature type="region of interest" description="Disordered" evidence="5">
    <location>
        <begin position="308"/>
        <end position="441"/>
    </location>
</feature>
<accession>A0ABS8P5U8</accession>
<protein>
    <recommendedName>
        <fullName evidence="6">Protein kinase domain-containing protein</fullName>
    </recommendedName>
</protein>
<name>A0ABS8P5U8_9PSEU</name>
<comment type="caution">
    <text evidence="7">The sequence shown here is derived from an EMBL/GenBank/DDBJ whole genome shotgun (WGS) entry which is preliminary data.</text>
</comment>
<gene>
    <name evidence="7" type="ORF">LQ327_09480</name>
</gene>
<evidence type="ECO:0000256" key="4">
    <source>
        <dbReference type="ARBA" id="ARBA00022840"/>
    </source>
</evidence>
<dbReference type="InterPro" id="IPR011009">
    <property type="entry name" value="Kinase-like_dom_sf"/>
</dbReference>
<dbReference type="InterPro" id="IPR000719">
    <property type="entry name" value="Prot_kinase_dom"/>
</dbReference>
<keyword evidence="3" id="KW-0418">Kinase</keyword>
<dbReference type="PANTHER" id="PTHR43289:SF33">
    <property type="entry name" value="SERINE_THREONINE KINASE 31"/>
    <property type="match status" value="1"/>
</dbReference>
<dbReference type="Proteomes" id="UP001199469">
    <property type="component" value="Unassembled WGS sequence"/>
</dbReference>
<reference evidence="7 8" key="1">
    <citation type="submission" date="2021-11" db="EMBL/GenBank/DDBJ databases">
        <title>Draft genome sequence of Actinomycetospora sp. SF1 isolated from the rhizosphere soil.</title>
        <authorList>
            <person name="Duangmal K."/>
            <person name="Chantavorakit T."/>
        </authorList>
    </citation>
    <scope>NUCLEOTIDE SEQUENCE [LARGE SCALE GENOMIC DNA]</scope>
    <source>
        <strain evidence="7 8">TBRC 5722</strain>
    </source>
</reference>
<dbReference type="Gene3D" id="1.10.510.10">
    <property type="entry name" value="Transferase(Phosphotransferase) domain 1"/>
    <property type="match status" value="1"/>
</dbReference>
<keyword evidence="2" id="KW-0547">Nucleotide-binding</keyword>
<evidence type="ECO:0000313" key="7">
    <source>
        <dbReference type="EMBL" id="MCD2193611.1"/>
    </source>
</evidence>
<feature type="compositionally biased region" description="Low complexity" evidence="5">
    <location>
        <begin position="317"/>
        <end position="327"/>
    </location>
</feature>
<organism evidence="7 8">
    <name type="scientific">Actinomycetospora endophytica</name>
    <dbReference type="NCBI Taxonomy" id="2291215"/>
    <lineage>
        <taxon>Bacteria</taxon>
        <taxon>Bacillati</taxon>
        <taxon>Actinomycetota</taxon>
        <taxon>Actinomycetes</taxon>
        <taxon>Pseudonocardiales</taxon>
        <taxon>Pseudonocardiaceae</taxon>
        <taxon>Actinomycetospora</taxon>
    </lineage>
</organism>
<dbReference type="EMBL" id="JAJNDB010000001">
    <property type="protein sequence ID" value="MCD2193611.1"/>
    <property type="molecule type" value="Genomic_DNA"/>
</dbReference>
<keyword evidence="8" id="KW-1185">Reference proteome</keyword>
<evidence type="ECO:0000256" key="5">
    <source>
        <dbReference type="SAM" id="MobiDB-lite"/>
    </source>
</evidence>
<proteinExistence type="predicted"/>
<evidence type="ECO:0000256" key="1">
    <source>
        <dbReference type="ARBA" id="ARBA00022679"/>
    </source>
</evidence>
<evidence type="ECO:0000259" key="6">
    <source>
        <dbReference type="PROSITE" id="PS50011"/>
    </source>
</evidence>
<evidence type="ECO:0000313" key="8">
    <source>
        <dbReference type="Proteomes" id="UP001199469"/>
    </source>
</evidence>
<dbReference type="PANTHER" id="PTHR43289">
    <property type="entry name" value="MITOGEN-ACTIVATED PROTEIN KINASE KINASE KINASE 20-RELATED"/>
    <property type="match status" value="1"/>
</dbReference>
<dbReference type="SUPFAM" id="SSF56112">
    <property type="entry name" value="Protein kinase-like (PK-like)"/>
    <property type="match status" value="1"/>
</dbReference>
<keyword evidence="1" id="KW-0808">Transferase</keyword>